<evidence type="ECO:0000313" key="4">
    <source>
        <dbReference type="EMBL" id="QRR01173.1"/>
    </source>
</evidence>
<keyword evidence="2" id="KW-0472">Membrane</keyword>
<dbReference type="InterPro" id="IPR000184">
    <property type="entry name" value="Bac_surfAg_D15"/>
</dbReference>
<evidence type="ECO:0000313" key="5">
    <source>
        <dbReference type="Proteomes" id="UP000612680"/>
    </source>
</evidence>
<evidence type="ECO:0000256" key="1">
    <source>
        <dbReference type="ARBA" id="ARBA00004370"/>
    </source>
</evidence>
<evidence type="ECO:0000259" key="3">
    <source>
        <dbReference type="Pfam" id="PF01103"/>
    </source>
</evidence>
<name>A0ABX7I7L9_9BACT</name>
<sequence>MLVVLIAGLATTGAHAQDGWVRRFIQKTISDTTEPGKPSFRIYPTLGYAPETSVEVGLSSLFLFQAKGDTVNRLSEIQAFTFFTFQSQYGIWLDNAIYGDQDKWFFLGRVRFQRFPLMYYGIGPDVPDKEPALVDANYILVRQRILRRIRKNLFFGPEVDYQQLYNTQFNQPEDYVHDEPLGSNGTRNLGLGAALVYDNRHNVLNVRKGFFGELSFLRYDKDFGSHHSFQGVNLDVRSFHPLKTRNVLAWQVYGFFFTGNVPFNQLALMGGEMIMRGYYTGRYRDKNMIAAQVEHRWLPFSFSQRLGGAVFAGGAVVAPTITGFNAKHIRPSGGVGLRYLLFRKKDIYLRLDVGFTEDGPGFYLFTGEAF</sequence>
<evidence type="ECO:0000256" key="2">
    <source>
        <dbReference type="ARBA" id="ARBA00023136"/>
    </source>
</evidence>
<gene>
    <name evidence="4" type="ORF">HWI92_09785</name>
</gene>
<dbReference type="Pfam" id="PF01103">
    <property type="entry name" value="Omp85"/>
    <property type="match status" value="1"/>
</dbReference>
<comment type="subcellular location">
    <subcellularLocation>
        <location evidence="1">Membrane</location>
    </subcellularLocation>
</comment>
<organism evidence="4 5">
    <name type="scientific">Dyadobacter sandarakinus</name>
    <dbReference type="NCBI Taxonomy" id="2747268"/>
    <lineage>
        <taxon>Bacteria</taxon>
        <taxon>Pseudomonadati</taxon>
        <taxon>Bacteroidota</taxon>
        <taxon>Cytophagia</taxon>
        <taxon>Cytophagales</taxon>
        <taxon>Spirosomataceae</taxon>
        <taxon>Dyadobacter</taxon>
    </lineage>
</organism>
<keyword evidence="5" id="KW-1185">Reference proteome</keyword>
<dbReference type="EMBL" id="CP056775">
    <property type="protein sequence ID" value="QRR01173.1"/>
    <property type="molecule type" value="Genomic_DNA"/>
</dbReference>
<accession>A0ABX7I7L9</accession>
<dbReference type="RefSeq" id="WP_204663221.1">
    <property type="nucleotide sequence ID" value="NZ_CP056775.1"/>
</dbReference>
<feature type="domain" description="Bacterial surface antigen (D15)" evidence="3">
    <location>
        <begin position="137"/>
        <end position="340"/>
    </location>
</feature>
<proteinExistence type="predicted"/>
<protein>
    <submittedName>
        <fullName evidence="4">BamA/TamA family outer membrane protein</fullName>
    </submittedName>
</protein>
<reference evidence="4 5" key="1">
    <citation type="submission" date="2020-06" db="EMBL/GenBank/DDBJ databases">
        <title>Dyadobacter sandarakinus sp. nov., isolated from the soil of the Arctic Yellow River Station.</title>
        <authorList>
            <person name="Zhang Y."/>
            <person name="Peng F."/>
        </authorList>
    </citation>
    <scope>NUCLEOTIDE SEQUENCE [LARGE SCALE GENOMIC DNA]</scope>
    <source>
        <strain evidence="4 5">Q3-56</strain>
    </source>
</reference>
<dbReference type="Gene3D" id="2.40.160.50">
    <property type="entry name" value="membrane protein fhac: a member of the omp85/tpsb transporter family"/>
    <property type="match status" value="1"/>
</dbReference>
<dbReference type="Proteomes" id="UP000612680">
    <property type="component" value="Chromosome"/>
</dbReference>